<feature type="region of interest" description="Disordered" evidence="1">
    <location>
        <begin position="1177"/>
        <end position="1215"/>
    </location>
</feature>
<gene>
    <name evidence="2" type="ORF">C1SCF055_LOCUS40961</name>
</gene>
<dbReference type="EMBL" id="CAMXCT030006571">
    <property type="protein sequence ID" value="CAL4803518.1"/>
    <property type="molecule type" value="Genomic_DNA"/>
</dbReference>
<protein>
    <submittedName>
        <fullName evidence="2">Uncharacterized protein</fullName>
    </submittedName>
</protein>
<feature type="compositionally biased region" description="Low complexity" evidence="1">
    <location>
        <begin position="1288"/>
        <end position="1300"/>
    </location>
</feature>
<dbReference type="EMBL" id="CAMXCT020006571">
    <property type="protein sequence ID" value="CAL1169581.1"/>
    <property type="molecule type" value="Genomic_DNA"/>
</dbReference>
<reference evidence="3" key="2">
    <citation type="submission" date="2024-04" db="EMBL/GenBank/DDBJ databases">
        <authorList>
            <person name="Chen Y."/>
            <person name="Shah S."/>
            <person name="Dougan E. K."/>
            <person name="Thang M."/>
            <person name="Chan C."/>
        </authorList>
    </citation>
    <scope>NUCLEOTIDE SEQUENCE [LARGE SCALE GENOMIC DNA]</scope>
</reference>
<name>A0A9P1DTZ2_9DINO</name>
<proteinExistence type="predicted"/>
<reference evidence="2" key="1">
    <citation type="submission" date="2022-10" db="EMBL/GenBank/DDBJ databases">
        <authorList>
            <person name="Chen Y."/>
            <person name="Dougan E. K."/>
            <person name="Chan C."/>
            <person name="Rhodes N."/>
            <person name="Thang M."/>
        </authorList>
    </citation>
    <scope>NUCLEOTIDE SEQUENCE</scope>
</reference>
<dbReference type="OrthoDB" id="421031at2759"/>
<dbReference type="EMBL" id="CAMXCT010006571">
    <property type="protein sequence ID" value="CAI4016206.1"/>
    <property type="molecule type" value="Genomic_DNA"/>
</dbReference>
<dbReference type="Proteomes" id="UP001152797">
    <property type="component" value="Unassembled WGS sequence"/>
</dbReference>
<organism evidence="2">
    <name type="scientific">Cladocopium goreaui</name>
    <dbReference type="NCBI Taxonomy" id="2562237"/>
    <lineage>
        <taxon>Eukaryota</taxon>
        <taxon>Sar</taxon>
        <taxon>Alveolata</taxon>
        <taxon>Dinophyceae</taxon>
        <taxon>Suessiales</taxon>
        <taxon>Symbiodiniaceae</taxon>
        <taxon>Cladocopium</taxon>
    </lineage>
</organism>
<feature type="compositionally biased region" description="Gly residues" evidence="1">
    <location>
        <begin position="1276"/>
        <end position="1286"/>
    </location>
</feature>
<accession>A0A9P1DTZ2</accession>
<evidence type="ECO:0000313" key="3">
    <source>
        <dbReference type="EMBL" id="CAL1169581.1"/>
    </source>
</evidence>
<feature type="region of interest" description="Disordered" evidence="1">
    <location>
        <begin position="1272"/>
        <end position="1307"/>
    </location>
</feature>
<evidence type="ECO:0000256" key="1">
    <source>
        <dbReference type="SAM" id="MobiDB-lite"/>
    </source>
</evidence>
<evidence type="ECO:0000313" key="4">
    <source>
        <dbReference type="Proteomes" id="UP001152797"/>
    </source>
</evidence>
<evidence type="ECO:0000313" key="2">
    <source>
        <dbReference type="EMBL" id="CAI4016206.1"/>
    </source>
</evidence>
<sequence length="1307" mass="146165">MRGKVGNGRHGDEKEQNILALHMRHCKTLRRAADFRQGVAELLDDATFRKNGKIIAVRAEKTSSGVVIKLSARSRKGNRFKKVIPWAEFLEASYGRFRRDTHISLSLDVSRSTARFMGMSVGSIYLAQQCSLIGKLILLAQSKPPTFLIRHLKWDETAVWTSVNADQDTKRVASSWETMVARQRIVLSWEDGSTLILRLVMPPAILLAGGAHHMYYSLRYHPMYKSVQSLLDTLAGLTFHKLQILESDGAYANERLVAHLIQKNKTLEQSLRMSILHGKCQNHQTQLINVALLSAAGHNILSRLYGFSVFIRNLGNWLRLKQSLYNWVNEHLVFEQDLMDGGPDFVEQGSHHPSVLELVDFLRTNRKIESEDGQTSAAFERALATFLQFWNGNTSLETPCHRCTHATFPAGQRHCQDRPDADFCLSGSLVHNWLSRVFSEAYKHMAFKEFNEADRTTDPRLVESLAFHAVNGRRLKSSEEFLSNKDSQWMVQLLSVAMEATRFLIWHWLSCLAVSLKAGHRPALFRLLDPRTSIVVQALQHYSALIMSTSGGGRLNLVWPRTEYGCYGDFCKVNLNKCRLIRRILLLGAAWVYRRHFVYLNDDQFSVTVCGDREAHQDTLQTFLGFWQQKHTCCYPPGLCRDLKEMGLSPDDLVFGNCQKLLFFAASTLQLSIADVEALHSQNRALQGNSFSSISAKFINAESARIQQEARKLQFGNEDVAGDSKDVAGHKNRGIGVSWSSKQTTAKGLSALELYRKHYLEMHSKAEKINPCSKDTWNDVRQAWAQLSPQERSLYERMSQDSKQDALSKRMLKKLEKKKSAGENAISISEDVPAQPAALVPATKNNYGVHLQILPVKELSEFLSTAGASGADCREIVEQHVRKTAGKISEHDFPIGESTLDEVWRSQVASGLTGKAVTKTFQRQAESISRPQDQTDTFPQRVLHEGHCGEQCRHFGEPKRIALHCNTLALFNFIVQQMGGVQAMVEKDVLCRFEVVDTEGGVYRQYAFISGCSARLGTHQPVQVFACLEPVDWDNDVFNHSDSSCAGMILDLQTLAYIEPEGSDHFPRQPELAGRLRMFTSDQFAAFLLDLPVLVDPRLDASQVTAHLMIYEDVLPRRVKLLGTDDTITGMIATPVCAPAVERQDVQPDAGTGMETQTNEPDPFDLLALLEDVGASCEQQPKRRKGQSREKQNRDQNSYSHGDDSPGHVKPVGDPILDDPCLNAFLTPEAIAALRHARGQCEVSKSTDVQDWVQADICSDESESDLEEVEIVENDGGQGHQRGGGETSASSASCSEALDSGLVVLQG</sequence>
<comment type="caution">
    <text evidence="2">The sequence shown here is derived from an EMBL/GenBank/DDBJ whole genome shotgun (WGS) entry which is preliminary data.</text>
</comment>
<keyword evidence="4" id="KW-1185">Reference proteome</keyword>